<dbReference type="InterPro" id="IPR041080">
    <property type="entry name" value="YcaO_C"/>
</dbReference>
<dbReference type="PANTHER" id="PTHR37809">
    <property type="entry name" value="RIBOSOMAL PROTEIN S12 METHYLTHIOTRANSFERASE ACCESSORY FACTOR YCAO"/>
    <property type="match status" value="1"/>
</dbReference>
<dbReference type="PATRIC" id="fig|545.12.peg.2029"/>
<accession>A0A078LFM0</accession>
<organism evidence="2">
    <name type="scientific">Citrobacter koseri</name>
    <name type="common">Citrobacter diversus</name>
    <dbReference type="NCBI Taxonomy" id="545"/>
    <lineage>
        <taxon>Bacteria</taxon>
        <taxon>Pseudomonadati</taxon>
        <taxon>Pseudomonadota</taxon>
        <taxon>Gammaproteobacteria</taxon>
        <taxon>Enterobacterales</taxon>
        <taxon>Enterobacteriaceae</taxon>
        <taxon>Citrobacter</taxon>
    </lineage>
</organism>
<name>A0A078LFM0_CITKO</name>
<evidence type="ECO:0000313" key="2">
    <source>
        <dbReference type="EMBL" id="CDZ83881.1"/>
    </source>
</evidence>
<dbReference type="PROSITE" id="PS51664">
    <property type="entry name" value="YCAO"/>
    <property type="match status" value="1"/>
</dbReference>
<dbReference type="NCBIfam" id="NF040716">
    <property type="entry name" value="YcaO_for_S12"/>
    <property type="match status" value="1"/>
</dbReference>
<feature type="domain" description="YcaO" evidence="1">
    <location>
        <begin position="146"/>
        <end position="523"/>
    </location>
</feature>
<dbReference type="AlphaFoldDB" id="A0A078LFM0"/>
<gene>
    <name evidence="2" type="ORF">BN1086_02011</name>
</gene>
<sequence>MRATSHNRIYRIDDIKPIDSLSGSPFYPAGLRPFWICAARASLTIPGIHRNDATTHFYLRCRGGGDSAVNIKPVSLRAFRTTKVIFMTQTFIPGKDAALEDSIARFQQKLLDLGFHIEEASWLNPVPNVWSVHIRDKECALCFTNGKGATKKAALASALGEYFERLSTNYFFADFWLGETIANGPFVHYPNEKWFPLTDDDALPEGLLDDRLRAFYDPENELAGSMLIDLQSGNEDRGICGLPFTRQSDNHTVYIPMNIIGNLYVSNGMSAGNTRNEARVQGLSEVFERHVKNRIIAESISLPEIPADVLARYPAVVEAIAKLEAEGFPIFAYDGSLGGQYPVICVVLFNPANGTCFASFGAHPDFGVALERTVTELLQGRGLKDLDVFTPPTFDDEEVAEHTNLETHFIDSSGLISWDLFKQDADYPFADWSFSGTTEEEFATLMAIFNAEDKEVYIADYEHLGVYACRIIVPGMSDIYPAEDLWLANNSMGSHLRETLLALPGSAWEKEAYLNLIEQLDEEGFDDFTRVRELLGLATGPDNGWYTLRIGELKAMLALAGGDLEQALIWTEWTMEFNASIFSAERANYYRCLQTLLLLAQEEDREPLQYLNAFVRMYGAEAVEAASAALSGEAAFYGLQAVDSDLHAFASHQSLLKAYEKLQRAKVAHWSK</sequence>
<evidence type="ECO:0000259" key="1">
    <source>
        <dbReference type="PROSITE" id="PS51664"/>
    </source>
</evidence>
<dbReference type="PANTHER" id="PTHR37809:SF1">
    <property type="entry name" value="RIBOSOMAL PROTEIN S12 METHYLTHIOTRANSFERASE ACCESSORY FACTOR YCAO"/>
    <property type="match status" value="1"/>
</dbReference>
<dbReference type="Pfam" id="PF18381">
    <property type="entry name" value="YcaO_C"/>
    <property type="match status" value="1"/>
</dbReference>
<dbReference type="Gene3D" id="3.30.1330.230">
    <property type="match status" value="1"/>
</dbReference>
<proteinExistence type="predicted"/>
<protein>
    <submittedName>
        <fullName evidence="2">Fatty acid binding protein</fullName>
    </submittedName>
</protein>
<reference evidence="2" key="1">
    <citation type="submission" date="2014-06" db="EMBL/GenBank/DDBJ databases">
        <authorList>
            <person name="Urmite Genomes Urmite Genomes"/>
        </authorList>
    </citation>
    <scope>NUCLEOTIDE SEQUENCE</scope>
</reference>
<dbReference type="EMBL" id="LK931336">
    <property type="protein sequence ID" value="CDZ83881.1"/>
    <property type="molecule type" value="Genomic_DNA"/>
</dbReference>
<dbReference type="NCBIfam" id="TIGR00702">
    <property type="entry name" value="YcaO-type kinase domain"/>
    <property type="match status" value="1"/>
</dbReference>
<dbReference type="Pfam" id="PF02624">
    <property type="entry name" value="YcaO"/>
    <property type="match status" value="1"/>
</dbReference>
<dbReference type="InterPro" id="IPR003776">
    <property type="entry name" value="YcaO-like_dom"/>
</dbReference>